<gene>
    <name evidence="2" type="ORF">CCAP1982_LOCUS2542</name>
</gene>
<sequence length="88" mass="10330">MLHVTIYFAYDVTLCLSQSDKLKWRLICRIICHTADSSYRRVPAPMRTPKATKNHRQPPTATNSRQLRQLVDVSNNKRQRKTVKSMQM</sequence>
<evidence type="ECO:0000313" key="3">
    <source>
        <dbReference type="Proteomes" id="UP000606786"/>
    </source>
</evidence>
<keyword evidence="3" id="KW-1185">Reference proteome</keyword>
<dbReference type="EMBL" id="CAJHJT010000001">
    <property type="protein sequence ID" value="CAD6993744.1"/>
    <property type="molecule type" value="Genomic_DNA"/>
</dbReference>
<feature type="compositionally biased region" description="Polar residues" evidence="1">
    <location>
        <begin position="57"/>
        <end position="76"/>
    </location>
</feature>
<evidence type="ECO:0000313" key="2">
    <source>
        <dbReference type="EMBL" id="CAD6993744.1"/>
    </source>
</evidence>
<accession>A0A811U406</accession>
<dbReference type="Proteomes" id="UP000606786">
    <property type="component" value="Unassembled WGS sequence"/>
</dbReference>
<organism evidence="2 3">
    <name type="scientific">Ceratitis capitata</name>
    <name type="common">Mediterranean fruit fly</name>
    <name type="synonym">Tephritis capitata</name>
    <dbReference type="NCBI Taxonomy" id="7213"/>
    <lineage>
        <taxon>Eukaryota</taxon>
        <taxon>Metazoa</taxon>
        <taxon>Ecdysozoa</taxon>
        <taxon>Arthropoda</taxon>
        <taxon>Hexapoda</taxon>
        <taxon>Insecta</taxon>
        <taxon>Pterygota</taxon>
        <taxon>Neoptera</taxon>
        <taxon>Endopterygota</taxon>
        <taxon>Diptera</taxon>
        <taxon>Brachycera</taxon>
        <taxon>Muscomorpha</taxon>
        <taxon>Tephritoidea</taxon>
        <taxon>Tephritidae</taxon>
        <taxon>Ceratitis</taxon>
        <taxon>Ceratitis</taxon>
    </lineage>
</organism>
<proteinExistence type="predicted"/>
<name>A0A811U406_CERCA</name>
<comment type="caution">
    <text evidence="2">The sequence shown here is derived from an EMBL/GenBank/DDBJ whole genome shotgun (WGS) entry which is preliminary data.</text>
</comment>
<evidence type="ECO:0000256" key="1">
    <source>
        <dbReference type="SAM" id="MobiDB-lite"/>
    </source>
</evidence>
<feature type="region of interest" description="Disordered" evidence="1">
    <location>
        <begin position="42"/>
        <end position="88"/>
    </location>
</feature>
<reference evidence="2" key="1">
    <citation type="submission" date="2020-11" db="EMBL/GenBank/DDBJ databases">
        <authorList>
            <person name="Whitehead M."/>
        </authorList>
    </citation>
    <scope>NUCLEOTIDE SEQUENCE</scope>
    <source>
        <strain evidence="2">EGII</strain>
    </source>
</reference>
<feature type="compositionally biased region" description="Basic residues" evidence="1">
    <location>
        <begin position="77"/>
        <end position="88"/>
    </location>
</feature>
<dbReference type="AlphaFoldDB" id="A0A811U406"/>
<protein>
    <submittedName>
        <fullName evidence="2">(Mediterranean fruit fly) hypothetical protein</fullName>
    </submittedName>
</protein>